<dbReference type="Proteomes" id="UP000614200">
    <property type="component" value="Unassembled WGS sequence"/>
</dbReference>
<dbReference type="RefSeq" id="WP_194701662.1">
    <property type="nucleotide sequence ID" value="NZ_JADKNH010000005.1"/>
</dbReference>
<comment type="caution">
    <text evidence="2">The sequence shown here is derived from an EMBL/GenBank/DDBJ whole genome shotgun (WGS) entry which is preliminary data.</text>
</comment>
<accession>A0ABR9ZSJ6</accession>
<feature type="domain" description="Polymerase beta nucleotidyltransferase" evidence="1">
    <location>
        <begin position="14"/>
        <end position="85"/>
    </location>
</feature>
<dbReference type="Pfam" id="PF18765">
    <property type="entry name" value="Polbeta"/>
    <property type="match status" value="1"/>
</dbReference>
<dbReference type="EMBL" id="JADKNH010000005">
    <property type="protein sequence ID" value="MBF4693432.1"/>
    <property type="molecule type" value="Genomic_DNA"/>
</dbReference>
<evidence type="ECO:0000313" key="3">
    <source>
        <dbReference type="Proteomes" id="UP000614200"/>
    </source>
</evidence>
<dbReference type="SUPFAM" id="SSF81301">
    <property type="entry name" value="Nucleotidyltransferase"/>
    <property type="match status" value="1"/>
</dbReference>
<protein>
    <submittedName>
        <fullName evidence="2">Nucleotidyltransferase domain-containing protein</fullName>
    </submittedName>
</protein>
<reference evidence="2 3" key="1">
    <citation type="submission" date="2020-11" db="EMBL/GenBank/DDBJ databases">
        <title>Fusibacter basophilias sp. nov.</title>
        <authorList>
            <person name="Qiu D."/>
        </authorList>
    </citation>
    <scope>NUCLEOTIDE SEQUENCE [LARGE SCALE GENOMIC DNA]</scope>
    <source>
        <strain evidence="2 3">Q10-2</strain>
    </source>
</reference>
<sequence length="88" mass="10340">MSKAIHLTQGEIVELKRMLSKHLKDEMVILFGSRINGKFHTHSDLDLAIKATDKLPWSKMSDLRETFEEASFPFRIDFLDYHRISTEF</sequence>
<keyword evidence="3" id="KW-1185">Reference proteome</keyword>
<dbReference type="InterPro" id="IPR041633">
    <property type="entry name" value="Polbeta"/>
</dbReference>
<dbReference type="Gene3D" id="3.30.460.10">
    <property type="entry name" value="Beta Polymerase, domain 2"/>
    <property type="match status" value="1"/>
</dbReference>
<evidence type="ECO:0000259" key="1">
    <source>
        <dbReference type="Pfam" id="PF18765"/>
    </source>
</evidence>
<organism evidence="2 3">
    <name type="scientific">Fusibacter ferrireducens</name>
    <dbReference type="NCBI Taxonomy" id="2785058"/>
    <lineage>
        <taxon>Bacteria</taxon>
        <taxon>Bacillati</taxon>
        <taxon>Bacillota</taxon>
        <taxon>Clostridia</taxon>
        <taxon>Eubacteriales</taxon>
        <taxon>Eubacteriales Family XII. Incertae Sedis</taxon>
        <taxon>Fusibacter</taxon>
    </lineage>
</organism>
<name>A0ABR9ZSJ6_9FIRM</name>
<dbReference type="CDD" id="cd05403">
    <property type="entry name" value="NT_KNTase_like"/>
    <property type="match status" value="1"/>
</dbReference>
<evidence type="ECO:0000313" key="2">
    <source>
        <dbReference type="EMBL" id="MBF4693432.1"/>
    </source>
</evidence>
<proteinExistence type="predicted"/>
<dbReference type="InterPro" id="IPR043519">
    <property type="entry name" value="NT_sf"/>
</dbReference>
<gene>
    <name evidence="2" type="ORF">ISU02_09890</name>
</gene>